<comment type="caution">
    <text evidence="1">The sequence shown here is derived from an EMBL/GenBank/DDBJ whole genome shotgun (WGS) entry which is preliminary data.</text>
</comment>
<dbReference type="Proteomes" id="UP001631969">
    <property type="component" value="Unassembled WGS sequence"/>
</dbReference>
<organism evidence="1 2">
    <name type="scientific">Paenibacillus mesotrionivorans</name>
    <dbReference type="NCBI Taxonomy" id="3160968"/>
    <lineage>
        <taxon>Bacteria</taxon>
        <taxon>Bacillati</taxon>
        <taxon>Bacillota</taxon>
        <taxon>Bacilli</taxon>
        <taxon>Bacillales</taxon>
        <taxon>Paenibacillaceae</taxon>
        <taxon>Paenibacillus</taxon>
    </lineage>
</organism>
<proteinExistence type="predicted"/>
<evidence type="ECO:0000313" key="1">
    <source>
        <dbReference type="EMBL" id="MFM9332381.1"/>
    </source>
</evidence>
<protein>
    <submittedName>
        <fullName evidence="1">Mini-ribonuclease 3</fullName>
    </submittedName>
</protein>
<gene>
    <name evidence="1" type="ORF">ACI1P1_29205</name>
</gene>
<keyword evidence="2" id="KW-1185">Reference proteome</keyword>
<evidence type="ECO:0000313" key="2">
    <source>
        <dbReference type="Proteomes" id="UP001631969"/>
    </source>
</evidence>
<name>A0ACC7P7R6_9BACL</name>
<accession>A0ACC7P7R6</accession>
<dbReference type="EMBL" id="JBJURJ010000029">
    <property type="protein sequence ID" value="MFM9332381.1"/>
    <property type="molecule type" value="Genomic_DNA"/>
</dbReference>
<reference evidence="1" key="1">
    <citation type="submission" date="2024-12" db="EMBL/GenBank/DDBJ databases">
        <authorList>
            <person name="Wu N."/>
        </authorList>
    </citation>
    <scope>NUCLEOTIDE SEQUENCE</scope>
    <source>
        <strain evidence="1">P15</strain>
    </source>
</reference>
<sequence length="147" mass="16714">MSQSTGEQLTLYFEPHKSPSQMNPLVLAYMGDAVYEMFIRQYVVSQANHRPNDLHRQATRYVSAKAQAKALELLMPLLTEEEADVVRRGRNAKSGSSPKNTDILVYRHSTAFESLLGYLYYCGRQNRLEELMRLTIPAGQSGTREDV</sequence>